<evidence type="ECO:0000256" key="6">
    <source>
        <dbReference type="ARBA" id="ARBA00022989"/>
    </source>
</evidence>
<comment type="similarity">
    <text evidence="8">Belongs to the binding-protein-dependent transport system permease family.</text>
</comment>
<organism evidence="10">
    <name type="scientific">Klebsiella pneumoniae</name>
    <dbReference type="NCBI Taxonomy" id="573"/>
    <lineage>
        <taxon>Bacteria</taxon>
        <taxon>Pseudomonadati</taxon>
        <taxon>Pseudomonadota</taxon>
        <taxon>Gammaproteobacteria</taxon>
        <taxon>Enterobacterales</taxon>
        <taxon>Enterobacteriaceae</taxon>
        <taxon>Klebsiella/Raoultella group</taxon>
        <taxon>Klebsiella</taxon>
        <taxon>Klebsiella pneumoniae complex</taxon>
    </lineage>
</organism>
<evidence type="ECO:0000259" key="9">
    <source>
        <dbReference type="PROSITE" id="PS50928"/>
    </source>
</evidence>
<evidence type="ECO:0000313" key="10">
    <source>
        <dbReference type="EMBL" id="MRL38434.1"/>
    </source>
</evidence>
<dbReference type="PANTHER" id="PTHR43386">
    <property type="entry name" value="OLIGOPEPTIDE TRANSPORT SYSTEM PERMEASE PROTEIN APPC"/>
    <property type="match status" value="1"/>
</dbReference>
<feature type="transmembrane region" description="Helical" evidence="8">
    <location>
        <begin position="220"/>
        <end position="238"/>
    </location>
</feature>
<protein>
    <submittedName>
        <fullName evidence="10">ABC transporter permease subunit</fullName>
    </submittedName>
</protein>
<comment type="caution">
    <text evidence="10">The sequence shown here is derived from an EMBL/GenBank/DDBJ whole genome shotgun (WGS) entry which is preliminary data.</text>
</comment>
<evidence type="ECO:0000256" key="5">
    <source>
        <dbReference type="ARBA" id="ARBA00022692"/>
    </source>
</evidence>
<dbReference type="Gene3D" id="1.10.3720.10">
    <property type="entry name" value="MetI-like"/>
    <property type="match status" value="1"/>
</dbReference>
<dbReference type="InterPro" id="IPR025966">
    <property type="entry name" value="OppC_N"/>
</dbReference>
<dbReference type="AlphaFoldDB" id="A0A9J6S5X0"/>
<dbReference type="Pfam" id="PF00528">
    <property type="entry name" value="BPD_transp_1"/>
    <property type="match status" value="1"/>
</dbReference>
<comment type="subcellular location">
    <subcellularLocation>
        <location evidence="1">Cell inner membrane</location>
        <topology evidence="1">Multi-pass membrane protein</topology>
    </subcellularLocation>
    <subcellularLocation>
        <location evidence="8">Cell membrane</location>
        <topology evidence="8">Multi-pass membrane protein</topology>
    </subcellularLocation>
</comment>
<name>A0A9J6S5X0_KLEPN</name>
<keyword evidence="4" id="KW-0997">Cell inner membrane</keyword>
<dbReference type="InterPro" id="IPR035906">
    <property type="entry name" value="MetI-like_sf"/>
</dbReference>
<evidence type="ECO:0000256" key="1">
    <source>
        <dbReference type="ARBA" id="ARBA00004429"/>
    </source>
</evidence>
<keyword evidence="7 8" id="KW-0472">Membrane</keyword>
<reference evidence="10" key="1">
    <citation type="submission" date="2019-10" db="EMBL/GenBank/DDBJ databases">
        <title>Molecular typing, antibiotic resistance determination and virulence profiling for 36 multidrug-resistant clinical Klebsiella pneumoniae isolates using second- and third-generation sequencing.</title>
        <authorList>
            <person name="Shelenkov A."/>
            <person name="Mikhaylova Y."/>
            <person name="Yanushevich Y."/>
            <person name="Samoilov A."/>
            <person name="Petrova L."/>
            <person name="Fomina V."/>
            <person name="Gusarov V."/>
            <person name="Zamyatin M."/>
            <person name="Shagin D."/>
        </authorList>
    </citation>
    <scope>NUCLEOTIDE SEQUENCE [LARGE SCALE GENOMIC DNA]</scope>
    <source>
        <strain evidence="10">CriePir115</strain>
    </source>
</reference>
<dbReference type="PROSITE" id="PS50928">
    <property type="entry name" value="ABC_TM1"/>
    <property type="match status" value="1"/>
</dbReference>
<evidence type="ECO:0000256" key="7">
    <source>
        <dbReference type="ARBA" id="ARBA00023136"/>
    </source>
</evidence>
<evidence type="ECO:0000256" key="2">
    <source>
        <dbReference type="ARBA" id="ARBA00022448"/>
    </source>
</evidence>
<feature type="transmembrane region" description="Helical" evidence="8">
    <location>
        <begin position="29"/>
        <end position="52"/>
    </location>
</feature>
<dbReference type="InterPro" id="IPR050366">
    <property type="entry name" value="BP-dependent_transpt_permease"/>
</dbReference>
<feature type="transmembrane region" description="Helical" evidence="8">
    <location>
        <begin position="157"/>
        <end position="180"/>
    </location>
</feature>
<proteinExistence type="inferred from homology"/>
<feature type="transmembrane region" description="Helical" evidence="8">
    <location>
        <begin position="97"/>
        <end position="118"/>
    </location>
</feature>
<keyword evidence="2 8" id="KW-0813">Transport</keyword>
<keyword evidence="6 8" id="KW-1133">Transmembrane helix</keyword>
<dbReference type="SUPFAM" id="SSF161098">
    <property type="entry name" value="MetI-like"/>
    <property type="match status" value="1"/>
</dbReference>
<gene>
    <name evidence="10" type="ORF">GJJ18_23780</name>
</gene>
<feature type="domain" description="ABC transmembrane type-1" evidence="9">
    <location>
        <begin position="91"/>
        <end position="280"/>
    </location>
</feature>
<dbReference type="CDD" id="cd06261">
    <property type="entry name" value="TM_PBP2"/>
    <property type="match status" value="1"/>
</dbReference>
<dbReference type="InterPro" id="IPR000515">
    <property type="entry name" value="MetI-like"/>
</dbReference>
<evidence type="ECO:0000256" key="8">
    <source>
        <dbReference type="RuleBase" id="RU363032"/>
    </source>
</evidence>
<keyword evidence="3" id="KW-1003">Cell membrane</keyword>
<dbReference type="Pfam" id="PF12911">
    <property type="entry name" value="OppC_N"/>
    <property type="match status" value="1"/>
</dbReference>
<evidence type="ECO:0000256" key="4">
    <source>
        <dbReference type="ARBA" id="ARBA00022519"/>
    </source>
</evidence>
<dbReference type="PANTHER" id="PTHR43386:SF1">
    <property type="entry name" value="D,D-DIPEPTIDE TRANSPORT SYSTEM PERMEASE PROTEIN DDPC-RELATED"/>
    <property type="match status" value="1"/>
</dbReference>
<sequence>MTQFTQITVDNSLPQADKKRQYAAKKCSTTLIIGAVITILIIIIALFAPVLATHDPNAQNLSHQLFAPSAQYWLGTDYLGRDIWSRLVYGARTDLRIAFFAALIPALIGTVTGCIAGFAGGVSLWSLLRVADCLIAFPFYLVVLIVVFAFGAGEMGVYVAFATVGWIPYVRVMSAATAAAKRQEWAVAARSAGLSQPRVIFRHILPNIIAQPITMFVNDMVYVIIAIITLGYLGLGIQPPTPDWGSMIADGQSFVTTLWWIPVIPGIAVIITGIGLSFLADGMTQFLRPGS</sequence>
<evidence type="ECO:0000256" key="3">
    <source>
        <dbReference type="ARBA" id="ARBA00022475"/>
    </source>
</evidence>
<feature type="transmembrane region" description="Helical" evidence="8">
    <location>
        <begin position="130"/>
        <end position="151"/>
    </location>
</feature>
<accession>A0A9J6S5X0</accession>
<dbReference type="EMBL" id="WJWF01000033">
    <property type="protein sequence ID" value="MRL38434.1"/>
    <property type="molecule type" value="Genomic_DNA"/>
</dbReference>
<feature type="transmembrane region" description="Helical" evidence="8">
    <location>
        <begin position="258"/>
        <end position="279"/>
    </location>
</feature>
<dbReference type="GO" id="GO:0055085">
    <property type="term" value="P:transmembrane transport"/>
    <property type="evidence" value="ECO:0007669"/>
    <property type="project" value="InterPro"/>
</dbReference>
<dbReference type="GO" id="GO:0005886">
    <property type="term" value="C:plasma membrane"/>
    <property type="evidence" value="ECO:0007669"/>
    <property type="project" value="UniProtKB-SubCell"/>
</dbReference>
<keyword evidence="5 8" id="KW-0812">Transmembrane</keyword>